<organism evidence="3 4">
    <name type="scientific">Kordiimonas lacus</name>
    <dbReference type="NCBI Taxonomy" id="637679"/>
    <lineage>
        <taxon>Bacteria</taxon>
        <taxon>Pseudomonadati</taxon>
        <taxon>Pseudomonadota</taxon>
        <taxon>Alphaproteobacteria</taxon>
        <taxon>Kordiimonadales</taxon>
        <taxon>Kordiimonadaceae</taxon>
        <taxon>Kordiimonas</taxon>
    </lineage>
</organism>
<dbReference type="GO" id="GO:0005525">
    <property type="term" value="F:GTP binding"/>
    <property type="evidence" value="ECO:0007669"/>
    <property type="project" value="UniProtKB-KW"/>
</dbReference>
<keyword evidence="3" id="KW-0648">Protein biosynthesis</keyword>
<name>A0A1G6XRD4_9PROT</name>
<dbReference type="Gene3D" id="2.40.30.10">
    <property type="entry name" value="Translation factors"/>
    <property type="match status" value="1"/>
</dbReference>
<evidence type="ECO:0000313" key="4">
    <source>
        <dbReference type="Proteomes" id="UP000183685"/>
    </source>
</evidence>
<keyword evidence="3" id="KW-0251">Elongation factor</keyword>
<dbReference type="OrthoDB" id="9803139at2"/>
<dbReference type="RefSeq" id="WP_068301653.1">
    <property type="nucleotide sequence ID" value="NZ_DAIOMO010000002.1"/>
</dbReference>
<gene>
    <name evidence="3" type="ORF">SAMN04488071_1318</name>
</gene>
<dbReference type="SUPFAM" id="SSF50465">
    <property type="entry name" value="EF-Tu/eEF-1alpha/eIF2-gamma C-terminal domain"/>
    <property type="match status" value="1"/>
</dbReference>
<keyword evidence="4" id="KW-1185">Reference proteome</keyword>
<proteinExistence type="predicted"/>
<reference evidence="3 4" key="1">
    <citation type="submission" date="2016-10" db="EMBL/GenBank/DDBJ databases">
        <authorList>
            <person name="de Groot N.N."/>
        </authorList>
    </citation>
    <scope>NUCLEOTIDE SEQUENCE [LARGE SCALE GENOMIC DNA]</scope>
    <source>
        <strain evidence="3 4">CGMCC 1.9109</strain>
    </source>
</reference>
<protein>
    <submittedName>
        <fullName evidence="3">Elongation factor Tu</fullName>
    </submittedName>
</protein>
<dbReference type="AlphaFoldDB" id="A0A1G6XRD4"/>
<sequence>MDDFSAYGLPHIKAEVNFLRTDDGGKNCPVRSGYRPNHLVKDDYLTSGTHQYLDKEWVYPGETACANIWFIMPEVYPHTMWPGRIFNLQEASRVVGTVKVLEVYEETLKAIP</sequence>
<dbReference type="GO" id="GO:0003746">
    <property type="term" value="F:translation elongation factor activity"/>
    <property type="evidence" value="ECO:0007669"/>
    <property type="project" value="UniProtKB-KW"/>
</dbReference>
<dbReference type="EMBL" id="FNAK01000003">
    <property type="protein sequence ID" value="SDD80313.1"/>
    <property type="molecule type" value="Genomic_DNA"/>
</dbReference>
<keyword evidence="2" id="KW-0342">GTP-binding</keyword>
<evidence type="ECO:0000256" key="1">
    <source>
        <dbReference type="ARBA" id="ARBA00022741"/>
    </source>
</evidence>
<dbReference type="Proteomes" id="UP000183685">
    <property type="component" value="Unassembled WGS sequence"/>
</dbReference>
<evidence type="ECO:0000256" key="2">
    <source>
        <dbReference type="ARBA" id="ARBA00023134"/>
    </source>
</evidence>
<evidence type="ECO:0000313" key="3">
    <source>
        <dbReference type="EMBL" id="SDD80313.1"/>
    </source>
</evidence>
<dbReference type="STRING" id="637679.GCA_001550055_00998"/>
<keyword evidence="1" id="KW-0547">Nucleotide-binding</keyword>
<dbReference type="InterPro" id="IPR009001">
    <property type="entry name" value="Transl_elong_EF1A/Init_IF2_C"/>
</dbReference>
<accession>A0A1G6XRD4</accession>